<protein>
    <submittedName>
        <fullName evidence="1">Uncharacterized protein</fullName>
    </submittedName>
</protein>
<sequence length="69" mass="7931">MPVKLTWIASKPRDGLFDSMERLALEIAEEGEYNEVKILPLDDQLSHISKSCWYTPTIDGKSTMNIRFT</sequence>
<dbReference type="Proteomes" id="UP001397290">
    <property type="component" value="Unassembled WGS sequence"/>
</dbReference>
<evidence type="ECO:0000313" key="2">
    <source>
        <dbReference type="Proteomes" id="UP001397290"/>
    </source>
</evidence>
<evidence type="ECO:0000313" key="1">
    <source>
        <dbReference type="EMBL" id="KAK8142649.1"/>
    </source>
</evidence>
<proteinExistence type="predicted"/>
<gene>
    <name evidence="1" type="ORF">G3M48_008450</name>
</gene>
<name>A0AAW0RKD4_9HYPO</name>
<comment type="caution">
    <text evidence="1">The sequence shown here is derived from an EMBL/GenBank/DDBJ whole genome shotgun (WGS) entry which is preliminary data.</text>
</comment>
<organism evidence="1 2">
    <name type="scientific">Beauveria asiatica</name>
    <dbReference type="NCBI Taxonomy" id="1069075"/>
    <lineage>
        <taxon>Eukaryota</taxon>
        <taxon>Fungi</taxon>
        <taxon>Dikarya</taxon>
        <taxon>Ascomycota</taxon>
        <taxon>Pezizomycotina</taxon>
        <taxon>Sordariomycetes</taxon>
        <taxon>Hypocreomycetidae</taxon>
        <taxon>Hypocreales</taxon>
        <taxon>Cordycipitaceae</taxon>
        <taxon>Beauveria</taxon>
    </lineage>
</organism>
<keyword evidence="2" id="KW-1185">Reference proteome</keyword>
<dbReference type="EMBL" id="JAAHCF010000636">
    <property type="protein sequence ID" value="KAK8142649.1"/>
    <property type="molecule type" value="Genomic_DNA"/>
</dbReference>
<reference evidence="1 2" key="1">
    <citation type="submission" date="2020-02" db="EMBL/GenBank/DDBJ databases">
        <title>Comparative genomics of the hypocrealean fungal genus Beauvera.</title>
        <authorList>
            <person name="Showalter D.N."/>
            <person name="Bushley K.E."/>
            <person name="Rehner S.A."/>
        </authorList>
    </citation>
    <scope>NUCLEOTIDE SEQUENCE [LARGE SCALE GENOMIC DNA]</scope>
    <source>
        <strain evidence="1 2">ARSEF4384</strain>
    </source>
</reference>
<dbReference type="AlphaFoldDB" id="A0AAW0RKD4"/>
<accession>A0AAW0RKD4</accession>